<dbReference type="PATRIC" id="fig|389348.3.peg.2403"/>
<dbReference type="GO" id="GO:0006357">
    <property type="term" value="P:regulation of transcription by RNA polymerase II"/>
    <property type="evidence" value="ECO:0007669"/>
    <property type="project" value="TreeGrafter"/>
</dbReference>
<dbReference type="EMBL" id="LN879502">
    <property type="protein sequence ID" value="CUI17741.1"/>
    <property type="molecule type" value="Genomic_DNA"/>
</dbReference>
<reference evidence="3" key="1">
    <citation type="submission" date="2015-09" db="EMBL/GenBank/DDBJ databases">
        <authorList>
            <person name="Bertelli C."/>
        </authorList>
    </citation>
    <scope>NUCLEOTIDE SEQUENCE [LARGE SCALE GENOMIC DNA]</scope>
    <source>
        <strain evidence="3">KNic</strain>
    </source>
</reference>
<dbReference type="STRING" id="389348.PNK_2138"/>
<dbReference type="KEGG" id="pnl:PNK_2138"/>
<dbReference type="InterPro" id="IPR003695">
    <property type="entry name" value="Ppx_GppA_N"/>
</dbReference>
<dbReference type="Proteomes" id="UP000069902">
    <property type="component" value="Chromosome cPNK"/>
</dbReference>
<dbReference type="PANTHER" id="PTHR30005:SF0">
    <property type="entry name" value="RETROGRADE REGULATION PROTEIN 2"/>
    <property type="match status" value="1"/>
</dbReference>
<dbReference type="GO" id="GO:0004309">
    <property type="term" value="F:exopolyphosphatase activity"/>
    <property type="evidence" value="ECO:0007669"/>
    <property type="project" value="UniProtKB-EC"/>
</dbReference>
<protein>
    <submittedName>
        <fullName evidence="2">Putative exopolyphosphatase</fullName>
        <ecNumber evidence="2">3.6.1.11</ecNumber>
    </submittedName>
</protein>
<dbReference type="SUPFAM" id="SSF53067">
    <property type="entry name" value="Actin-like ATPase domain"/>
    <property type="match status" value="1"/>
</dbReference>
<name>A0A0U5JF41_9BACT</name>
<dbReference type="RefSeq" id="WP_032124458.1">
    <property type="nucleotide sequence ID" value="NZ_LN879502.1"/>
</dbReference>
<organism evidence="2 3">
    <name type="scientific">Candidatus Protochlamydia naegleriophila</name>
    <dbReference type="NCBI Taxonomy" id="389348"/>
    <lineage>
        <taxon>Bacteria</taxon>
        <taxon>Pseudomonadati</taxon>
        <taxon>Chlamydiota</taxon>
        <taxon>Chlamydiia</taxon>
        <taxon>Parachlamydiales</taxon>
        <taxon>Parachlamydiaceae</taxon>
        <taxon>Candidatus Protochlamydia</taxon>
    </lineage>
</organism>
<evidence type="ECO:0000259" key="1">
    <source>
        <dbReference type="Pfam" id="PF02541"/>
    </source>
</evidence>
<proteinExistence type="predicted"/>
<evidence type="ECO:0000313" key="2">
    <source>
        <dbReference type="EMBL" id="CUI17741.1"/>
    </source>
</evidence>
<dbReference type="InParanoid" id="A0A0U5JF41"/>
<dbReference type="InterPro" id="IPR050273">
    <property type="entry name" value="GppA/Ppx_hydrolase"/>
</dbReference>
<dbReference type="EC" id="3.6.1.11" evidence="2"/>
<evidence type="ECO:0000313" key="3">
    <source>
        <dbReference type="Proteomes" id="UP000069902"/>
    </source>
</evidence>
<feature type="domain" description="Ppx/GppA phosphatase N-terminal" evidence="1">
    <location>
        <begin position="63"/>
        <end position="183"/>
    </location>
</feature>
<keyword evidence="2" id="KW-0378">Hydrolase</keyword>
<keyword evidence="3" id="KW-1185">Reference proteome</keyword>
<accession>A0A0U5JF41</accession>
<dbReference type="AlphaFoldDB" id="A0A0U5JF41"/>
<sequence>MSRLLWWLIVVLLVALLAWFWIPKHAVESRGEVRAALDIGSGATNLKVARVDPQTNKIISQIFEQSIPVPYQKHLEQSGNNTFDKEVMDQGIRAIRALKEVADSYQSKKVIAVATAAFRQATNAQEFANEIEKQTGVQVRIINQDDEGVLAFRGALALSSAQPEETVVWDIGGGSMQLTTLTEAGTYLVEKGKTASIPFKNAIIQQIQQKDLNVVQTPNPMSLADMDQALQYAGSLALQTDPYIKEKILAPTTKVLAVGSLFNYGIRPVVENKKDVQEGELEKAVRAMAGKTDEQLPGGALAEVAVSNPLLVLGYMKALQIPHVEVLQVNNADGALTYPPYWE</sequence>
<dbReference type="Pfam" id="PF02541">
    <property type="entry name" value="Ppx-GppA"/>
    <property type="match status" value="1"/>
</dbReference>
<gene>
    <name evidence="2" type="primary">ppx</name>
    <name evidence="2" type="ORF">PNK_2138</name>
</gene>
<dbReference type="InterPro" id="IPR043129">
    <property type="entry name" value="ATPase_NBD"/>
</dbReference>
<dbReference type="Gene3D" id="3.30.420.40">
    <property type="match status" value="1"/>
</dbReference>
<dbReference type="PANTHER" id="PTHR30005">
    <property type="entry name" value="EXOPOLYPHOSPHATASE"/>
    <property type="match status" value="1"/>
</dbReference>
<dbReference type="Gene3D" id="3.30.420.150">
    <property type="entry name" value="Exopolyphosphatase. Domain 2"/>
    <property type="match status" value="1"/>
</dbReference>